<evidence type="ECO:0000256" key="1">
    <source>
        <dbReference type="SAM" id="SignalP"/>
    </source>
</evidence>
<evidence type="ECO:0000313" key="4">
    <source>
        <dbReference type="EMBL" id="SHF05695.1"/>
    </source>
</evidence>
<sequence>MRLAAFASGLFLAMTGLVFAQPYETPQDLLEAFYQPYFTGEFVDDESVFRSAGLQALYNGDASSTPVGEMGALSFDPYIDGQDYEITDLEIAEDGIAGALASVEVRFKNFGEPRTLTYDLVLEEGGWKIDDVTSLTPGSEYSLRQIFLEAEGL</sequence>
<feature type="domain" description="DUF3828" evidence="2">
    <location>
        <begin position="49"/>
        <end position="136"/>
    </location>
</feature>
<dbReference type="EMBL" id="LAJF01000062">
    <property type="protein sequence ID" value="KKB84916.1"/>
    <property type="molecule type" value="Genomic_DNA"/>
</dbReference>
<keyword evidence="5" id="KW-1185">Reference proteome</keyword>
<dbReference type="InterPro" id="IPR024289">
    <property type="entry name" value="DUF3828"/>
</dbReference>
<dbReference type="AlphaFoldDB" id="A0A0F5LRJ0"/>
<dbReference type="Pfam" id="PF12883">
    <property type="entry name" value="DUF3828"/>
    <property type="match status" value="1"/>
</dbReference>
<evidence type="ECO:0000313" key="6">
    <source>
        <dbReference type="Proteomes" id="UP000184533"/>
    </source>
</evidence>
<dbReference type="Gene3D" id="3.10.450.50">
    <property type="match status" value="1"/>
</dbReference>
<reference evidence="4 6" key="2">
    <citation type="submission" date="2016-11" db="EMBL/GenBank/DDBJ databases">
        <authorList>
            <person name="Jaros S."/>
            <person name="Januszkiewicz K."/>
            <person name="Wedrychowicz H."/>
        </authorList>
    </citation>
    <scope>NUCLEOTIDE SEQUENCE [LARGE SCALE GENOMIC DNA]</scope>
    <source>
        <strain evidence="4 6">DSM 17137</strain>
    </source>
</reference>
<evidence type="ECO:0000313" key="5">
    <source>
        <dbReference type="Proteomes" id="UP000033608"/>
    </source>
</evidence>
<dbReference type="EMBL" id="FQVC01000004">
    <property type="protein sequence ID" value="SHF05695.1"/>
    <property type="molecule type" value="Genomic_DNA"/>
</dbReference>
<gene>
    <name evidence="4" type="ORF">SAMN02745223_01698</name>
    <name evidence="3" type="ORF">VW29_08820</name>
</gene>
<reference evidence="3 5" key="1">
    <citation type="submission" date="2015-03" db="EMBL/GenBank/DDBJ databases">
        <authorList>
            <person name="Hassan Y.I."/>
            <person name="Lepp D."/>
            <person name="Zhou T."/>
        </authorList>
    </citation>
    <scope>NUCLEOTIDE SEQUENCE [LARGE SCALE GENOMIC DNA]</scope>
    <source>
        <strain evidence="3 5">DSM 17137</strain>
    </source>
</reference>
<dbReference type="PATRIC" id="fig|1121477.3.peg.2863"/>
<feature type="signal peptide" evidence="1">
    <location>
        <begin position="1"/>
        <end position="20"/>
    </location>
</feature>
<accession>A0A0F5LRJ0</accession>
<protein>
    <recommendedName>
        <fullName evidence="2">DUF3828 domain-containing protein</fullName>
    </recommendedName>
</protein>
<organism evidence="3 5">
    <name type="scientific">Devosia limi DSM 17137</name>
    <dbReference type="NCBI Taxonomy" id="1121477"/>
    <lineage>
        <taxon>Bacteria</taxon>
        <taxon>Pseudomonadati</taxon>
        <taxon>Pseudomonadota</taxon>
        <taxon>Alphaproteobacteria</taxon>
        <taxon>Hyphomicrobiales</taxon>
        <taxon>Devosiaceae</taxon>
        <taxon>Devosia</taxon>
    </lineage>
</organism>
<name>A0A0F5LRJ0_9HYPH</name>
<evidence type="ECO:0000259" key="2">
    <source>
        <dbReference type="Pfam" id="PF12883"/>
    </source>
</evidence>
<dbReference type="Proteomes" id="UP000184533">
    <property type="component" value="Unassembled WGS sequence"/>
</dbReference>
<dbReference type="STRING" id="1121477.SAMN02745223_01698"/>
<dbReference type="OrthoDB" id="7174015at2"/>
<feature type="chain" id="PRO_5015038298" description="DUF3828 domain-containing protein" evidence="1">
    <location>
        <begin position="21"/>
        <end position="153"/>
    </location>
</feature>
<dbReference type="Proteomes" id="UP000033608">
    <property type="component" value="Unassembled WGS sequence"/>
</dbReference>
<dbReference type="RefSeq" id="WP_046134928.1">
    <property type="nucleotide sequence ID" value="NZ_FQVC01000004.1"/>
</dbReference>
<keyword evidence="1" id="KW-0732">Signal</keyword>
<proteinExistence type="predicted"/>
<evidence type="ECO:0000313" key="3">
    <source>
        <dbReference type="EMBL" id="KKB84916.1"/>
    </source>
</evidence>